<gene>
    <name evidence="1" type="ORF">PCOR1329_LOCUS7157</name>
</gene>
<dbReference type="Proteomes" id="UP001189429">
    <property type="component" value="Unassembled WGS sequence"/>
</dbReference>
<name>A0ABN9Q551_9DINO</name>
<feature type="non-terminal residue" evidence="1">
    <location>
        <position position="1"/>
    </location>
</feature>
<protein>
    <submittedName>
        <fullName evidence="1">Uncharacterized protein</fullName>
    </submittedName>
</protein>
<reference evidence="1" key="1">
    <citation type="submission" date="2023-10" db="EMBL/GenBank/DDBJ databases">
        <authorList>
            <person name="Chen Y."/>
            <person name="Shah S."/>
            <person name="Dougan E. K."/>
            <person name="Thang M."/>
            <person name="Chan C."/>
        </authorList>
    </citation>
    <scope>NUCLEOTIDE SEQUENCE [LARGE SCALE GENOMIC DNA]</scope>
</reference>
<evidence type="ECO:0000313" key="2">
    <source>
        <dbReference type="Proteomes" id="UP001189429"/>
    </source>
</evidence>
<sequence length="171" mass="17337">CSLMLSVWGICKRICLQPLWRNASGASLGTRLMGAVVRDARTALSAVGTAGEGAFLWRRPAEGPGARGRAASAGPRLLEPVLGATAALPLAGAFGAAPRSARQRLPSAEAGASVPPSAAAVAWGEAPAEEVPAADGCTAEARSERQQAIAAILQDLDALDDSLSRGEADLQ</sequence>
<proteinExistence type="predicted"/>
<dbReference type="EMBL" id="CAUYUJ010001935">
    <property type="protein sequence ID" value="CAK0798389.1"/>
    <property type="molecule type" value="Genomic_DNA"/>
</dbReference>
<feature type="non-terminal residue" evidence="1">
    <location>
        <position position="171"/>
    </location>
</feature>
<comment type="caution">
    <text evidence="1">The sequence shown here is derived from an EMBL/GenBank/DDBJ whole genome shotgun (WGS) entry which is preliminary data.</text>
</comment>
<organism evidence="1 2">
    <name type="scientific">Prorocentrum cordatum</name>
    <dbReference type="NCBI Taxonomy" id="2364126"/>
    <lineage>
        <taxon>Eukaryota</taxon>
        <taxon>Sar</taxon>
        <taxon>Alveolata</taxon>
        <taxon>Dinophyceae</taxon>
        <taxon>Prorocentrales</taxon>
        <taxon>Prorocentraceae</taxon>
        <taxon>Prorocentrum</taxon>
    </lineage>
</organism>
<accession>A0ABN9Q551</accession>
<evidence type="ECO:0000313" key="1">
    <source>
        <dbReference type="EMBL" id="CAK0798389.1"/>
    </source>
</evidence>
<keyword evidence="2" id="KW-1185">Reference proteome</keyword>